<dbReference type="Pfam" id="PF03706">
    <property type="entry name" value="LPG_synthase_TM"/>
    <property type="match status" value="1"/>
</dbReference>
<gene>
    <name evidence="8" type="ORF">CH330_07190</name>
</gene>
<dbReference type="AlphaFoldDB" id="A0A235BTM2"/>
<feature type="region of interest" description="Disordered" evidence="6">
    <location>
        <begin position="1"/>
        <end position="25"/>
    </location>
</feature>
<evidence type="ECO:0000256" key="3">
    <source>
        <dbReference type="ARBA" id="ARBA00022692"/>
    </source>
</evidence>
<feature type="transmembrane region" description="Helical" evidence="7">
    <location>
        <begin position="35"/>
        <end position="53"/>
    </location>
</feature>
<dbReference type="InterPro" id="IPR022791">
    <property type="entry name" value="L-PG_synthase/AglD"/>
</dbReference>
<proteinExistence type="predicted"/>
<dbReference type="Proteomes" id="UP000215559">
    <property type="component" value="Unassembled WGS sequence"/>
</dbReference>
<evidence type="ECO:0000256" key="6">
    <source>
        <dbReference type="SAM" id="MobiDB-lite"/>
    </source>
</evidence>
<feature type="transmembrane region" description="Helical" evidence="7">
    <location>
        <begin position="258"/>
        <end position="277"/>
    </location>
</feature>
<comment type="caution">
    <text evidence="8">The sequence shown here is derived from an EMBL/GenBank/DDBJ whole genome shotgun (WGS) entry which is preliminary data.</text>
</comment>
<evidence type="ECO:0000256" key="7">
    <source>
        <dbReference type="SAM" id="Phobius"/>
    </source>
</evidence>
<comment type="subcellular location">
    <subcellularLocation>
        <location evidence="1">Cell membrane</location>
        <topology evidence="1">Multi-pass membrane protein</topology>
    </subcellularLocation>
</comment>
<feature type="transmembrane region" description="Helical" evidence="7">
    <location>
        <begin position="184"/>
        <end position="205"/>
    </location>
</feature>
<keyword evidence="5 7" id="KW-0472">Membrane</keyword>
<feature type="transmembrane region" description="Helical" evidence="7">
    <location>
        <begin position="73"/>
        <end position="94"/>
    </location>
</feature>
<dbReference type="GO" id="GO:0005886">
    <property type="term" value="C:plasma membrane"/>
    <property type="evidence" value="ECO:0007669"/>
    <property type="project" value="UniProtKB-SubCell"/>
</dbReference>
<evidence type="ECO:0000256" key="5">
    <source>
        <dbReference type="ARBA" id="ARBA00023136"/>
    </source>
</evidence>
<feature type="transmembrane region" description="Helical" evidence="7">
    <location>
        <begin position="289"/>
        <end position="306"/>
    </location>
</feature>
<feature type="compositionally biased region" description="Polar residues" evidence="6">
    <location>
        <begin position="15"/>
        <end position="25"/>
    </location>
</feature>
<evidence type="ECO:0000256" key="4">
    <source>
        <dbReference type="ARBA" id="ARBA00022989"/>
    </source>
</evidence>
<feature type="transmembrane region" description="Helical" evidence="7">
    <location>
        <begin position="312"/>
        <end position="329"/>
    </location>
</feature>
<keyword evidence="3 7" id="KW-0812">Transmembrane</keyword>
<feature type="transmembrane region" description="Helical" evidence="7">
    <location>
        <begin position="226"/>
        <end position="252"/>
    </location>
</feature>
<accession>A0A235BTM2</accession>
<evidence type="ECO:0000313" key="8">
    <source>
        <dbReference type="EMBL" id="OYD14905.1"/>
    </source>
</evidence>
<organism evidence="8 9">
    <name type="scientific">candidate division WOR-3 bacterium JGI_Cruoil_03_51_56</name>
    <dbReference type="NCBI Taxonomy" id="1973747"/>
    <lineage>
        <taxon>Bacteria</taxon>
        <taxon>Bacteria division WOR-3</taxon>
    </lineage>
</organism>
<protein>
    <submittedName>
        <fullName evidence="8">Uncharacterized protein</fullName>
    </submittedName>
</protein>
<dbReference type="EMBL" id="NOZP01000133">
    <property type="protein sequence ID" value="OYD14905.1"/>
    <property type="molecule type" value="Genomic_DNA"/>
</dbReference>
<keyword evidence="2" id="KW-1003">Cell membrane</keyword>
<name>A0A235BTM2_UNCW3</name>
<reference evidence="8 9" key="1">
    <citation type="submission" date="2017-07" db="EMBL/GenBank/DDBJ databases">
        <title>Recovery of genomes from metagenomes via a dereplication, aggregation, and scoring strategy.</title>
        <authorList>
            <person name="Sieber C.M."/>
            <person name="Probst A.J."/>
            <person name="Sharrar A."/>
            <person name="Thomas B.C."/>
            <person name="Hess M."/>
            <person name="Tringe S.G."/>
            <person name="Banfield J.F."/>
        </authorList>
    </citation>
    <scope>NUCLEOTIDE SEQUENCE [LARGE SCALE GENOMIC DNA]</scope>
    <source>
        <strain evidence="8">JGI_Cruoil_03_51_56</strain>
    </source>
</reference>
<evidence type="ECO:0000256" key="2">
    <source>
        <dbReference type="ARBA" id="ARBA00022475"/>
    </source>
</evidence>
<sequence length="347" mass="39423">MARNRRPSRKYLSPATEQPMTETVGNSKHARFPQWLKITLGALIVVASFYFLITRLIHDWNQIPFRQLRFRPFPLIISFAIIFALHFPLYAYAWKLLLAGFGEKISTMKSITIMSVTQIGKYIPGKVWFTLGRISLANREGIAKTKGLVSVLVEAGFALLSAVLLLAVAVFFLPRSNLPKTVYLLFLLAPLCLVVIYPPVLNRILAFLLRKLKRPTFKLELSYPRLLYILAIYCLDWFSQALGCFILINSFYRLPLRSLPILVGGYSVSWILGFLSLVTPAGLGIREGIYTFALKLIMLEPMAIVSALLTRIWITIAEFIMALAFALFLSKRKKYAKKKTNPNRPSK</sequence>
<evidence type="ECO:0000313" key="9">
    <source>
        <dbReference type="Proteomes" id="UP000215559"/>
    </source>
</evidence>
<feature type="transmembrane region" description="Helical" evidence="7">
    <location>
        <begin position="148"/>
        <end position="172"/>
    </location>
</feature>
<evidence type="ECO:0000256" key="1">
    <source>
        <dbReference type="ARBA" id="ARBA00004651"/>
    </source>
</evidence>
<keyword evidence="4 7" id="KW-1133">Transmembrane helix</keyword>